<feature type="domain" description="FAS1" evidence="1">
    <location>
        <begin position="36"/>
        <end position="178"/>
    </location>
</feature>
<dbReference type="PROSITE" id="PS51257">
    <property type="entry name" value="PROKAR_LIPOPROTEIN"/>
    <property type="match status" value="1"/>
</dbReference>
<dbReference type="Gene3D" id="2.30.180.10">
    <property type="entry name" value="FAS1 domain"/>
    <property type="match status" value="3"/>
</dbReference>
<dbReference type="Proteomes" id="UP001257659">
    <property type="component" value="Unassembled WGS sequence"/>
</dbReference>
<dbReference type="InterPro" id="IPR050904">
    <property type="entry name" value="Adhesion/Biosynth-related"/>
</dbReference>
<evidence type="ECO:0000259" key="1">
    <source>
        <dbReference type="PROSITE" id="PS50213"/>
    </source>
</evidence>
<evidence type="ECO:0000313" key="3">
    <source>
        <dbReference type="Proteomes" id="UP001257659"/>
    </source>
</evidence>
<accession>A0ABU1K779</accession>
<feature type="domain" description="FAS1" evidence="1">
    <location>
        <begin position="180"/>
        <end position="319"/>
    </location>
</feature>
<comment type="caution">
    <text evidence="2">The sequence shown here is derived from an EMBL/GenBank/DDBJ whole genome shotgun (WGS) entry which is preliminary data.</text>
</comment>
<name>A0ABU1K779_9FLAO</name>
<organism evidence="2 3">
    <name type="scientific">Mesonia maritima</name>
    <dbReference type="NCBI Taxonomy" id="1793873"/>
    <lineage>
        <taxon>Bacteria</taxon>
        <taxon>Pseudomonadati</taxon>
        <taxon>Bacteroidota</taxon>
        <taxon>Flavobacteriia</taxon>
        <taxon>Flavobacteriales</taxon>
        <taxon>Flavobacteriaceae</taxon>
        <taxon>Mesonia</taxon>
    </lineage>
</organism>
<evidence type="ECO:0000313" key="2">
    <source>
        <dbReference type="EMBL" id="MDR6301455.1"/>
    </source>
</evidence>
<keyword evidence="3" id="KW-1185">Reference proteome</keyword>
<dbReference type="SUPFAM" id="SSF82153">
    <property type="entry name" value="FAS1 domain"/>
    <property type="match status" value="3"/>
</dbReference>
<dbReference type="SMART" id="SM00554">
    <property type="entry name" value="FAS1"/>
    <property type="match status" value="3"/>
</dbReference>
<protein>
    <submittedName>
        <fullName evidence="2">Surface protein with fasciclin (FAS1) repeats</fullName>
    </submittedName>
</protein>
<dbReference type="InterPro" id="IPR000782">
    <property type="entry name" value="FAS1_domain"/>
</dbReference>
<dbReference type="RefSeq" id="WP_309728873.1">
    <property type="nucleotide sequence ID" value="NZ_JAVDQA010000006.1"/>
</dbReference>
<dbReference type="Pfam" id="PF02469">
    <property type="entry name" value="Fasciclin"/>
    <property type="match status" value="3"/>
</dbReference>
<reference evidence="2 3" key="1">
    <citation type="submission" date="2023-07" db="EMBL/GenBank/DDBJ databases">
        <title>Genomic Encyclopedia of Type Strains, Phase IV (KMG-IV): sequencing the most valuable type-strain genomes for metagenomic binning, comparative biology and taxonomic classification.</title>
        <authorList>
            <person name="Goeker M."/>
        </authorList>
    </citation>
    <scope>NUCLEOTIDE SEQUENCE [LARGE SCALE GENOMIC DNA]</scope>
    <source>
        <strain evidence="2 3">DSM 102814</strain>
    </source>
</reference>
<feature type="domain" description="FAS1" evidence="1">
    <location>
        <begin position="321"/>
        <end position="468"/>
    </location>
</feature>
<dbReference type="PANTHER" id="PTHR10900:SF77">
    <property type="entry name" value="FI19380P1"/>
    <property type="match status" value="1"/>
</dbReference>
<dbReference type="EMBL" id="JAVDQA010000006">
    <property type="protein sequence ID" value="MDR6301455.1"/>
    <property type="molecule type" value="Genomic_DNA"/>
</dbReference>
<dbReference type="PANTHER" id="PTHR10900">
    <property type="entry name" value="PERIOSTIN-RELATED"/>
    <property type="match status" value="1"/>
</dbReference>
<proteinExistence type="predicted"/>
<dbReference type="PROSITE" id="PS50213">
    <property type="entry name" value="FAS1"/>
    <property type="match status" value="3"/>
</dbReference>
<sequence>MNFSIKRIYFIAISLPLFLFTSCTDDDDNGNVIEGTNSIVNYMETNEQYSLFAQAVERAGLSGRLNGNAGTYTFFGPTNTAMEAYLQENNFASVDDIPKDLAFQLVSNHILESLNFKDNFTTGYLKTLATVPKNDSITINMSLFVNANEDLIFNANTKITSGDIEVDNGVFHQINHVLDLPTLKTFLIADENMTPFYNKITEASIDTDFEEKVTSEESFITLFVPNENAVASFEDENITDADQLDNIYRNHLLTGLKISTDFSNGYISTQATENYSGNNQFLNAYINTQIGAFINNQATIVVPDIVGVNGVIHVTDEFIPLGNLSIFIRADRTLNTIVEAFTRDDQTTEQYLERLSEDSSTSTDAPFTVFAPDDNAFEEVLLELYPDQNAVLTDVPQQTLTDILNLHIVPNTSLKSSEFSDMNLQTLGSSIQLNASDSTLISNGRSAKIIPLNAQATNGILHSLETVLLP</sequence>
<gene>
    <name evidence="2" type="ORF">GGR31_002124</name>
</gene>
<dbReference type="InterPro" id="IPR036378">
    <property type="entry name" value="FAS1_dom_sf"/>
</dbReference>